<sequence>MNSGSVWNLANVWEVVADTIPTEPAIISDTLNLSWQEYDQASARMAQTFVDAGLQPGSKVAIYSYNRAEYLIAQFGALKARLCPVNVNYRYLETELAYIIDNSDAEAVVYESAFAARLEAILNDIPAVKVFVEIDPPGTPVLPSAISFEQATSGSAMPRIARDASDIYMLYTGGTTGNPKGVMYEQGGFAKVLATMACAFRALPPPETPADLAVSIEAFAEQGALSRSLPACPLMHGTGMWIGVFIPHSLGAAAVLYYNQTFDATDLMRLVERERVQELVIVGDAFAKPIVDALDKADAEGSPMELSSVRLIGSSGVMFSAAVKQGLLRHMDANIVDSMGASEGSFATSITNRENVNDYKTAKFELSPFAKVIKEDGTPVTPGSGEMGLVCSAALVPVGYYKDPVKSAATFKEFDGVRYSVPGDYATVEADGTITLIGRGSICINSGGEKIYPEEVEEAMKAHAAIYDCLVVGVPDDKFGQAVTAVYSVPAGVQDAADLKAHVRGLIADYKAPRHYVWVETVPRAVNGKADYKTAKKFALQALGIEEATA</sequence>
<dbReference type="Pfam" id="PF13193">
    <property type="entry name" value="AMP-binding_C"/>
    <property type="match status" value="1"/>
</dbReference>
<dbReference type="InterPro" id="IPR025110">
    <property type="entry name" value="AMP-bd_C"/>
</dbReference>
<dbReference type="PANTHER" id="PTHR43767:SF1">
    <property type="entry name" value="NONRIBOSOMAL PEPTIDE SYNTHASE PES1 (EUROFUNG)-RELATED"/>
    <property type="match status" value="1"/>
</dbReference>
<dbReference type="Pfam" id="PF00501">
    <property type="entry name" value="AMP-binding"/>
    <property type="match status" value="1"/>
</dbReference>
<dbReference type="InterPro" id="IPR045851">
    <property type="entry name" value="AMP-bd_C_sf"/>
</dbReference>
<dbReference type="NCBIfam" id="NF005863">
    <property type="entry name" value="PRK07798.1"/>
    <property type="match status" value="1"/>
</dbReference>
<proteinExistence type="predicted"/>
<protein>
    <submittedName>
        <fullName evidence="1">Long-chain-fatty-acid--CoA ligase</fullName>
    </submittedName>
</protein>
<dbReference type="SUPFAM" id="SSF56801">
    <property type="entry name" value="Acetyl-CoA synthetase-like"/>
    <property type="match status" value="1"/>
</dbReference>
<dbReference type="OrthoDB" id="6187882at2"/>
<reference evidence="1 2" key="1">
    <citation type="journal article" date="2011" name="J. Bacteriol.">
        <title>Genome sequence of strain IMCC3088, a proteorhodopsin-containing marine bacterium belonging to the OM60/NOR5 clade.</title>
        <authorList>
            <person name="Jang Y."/>
            <person name="Oh H.M."/>
            <person name="Kang I."/>
            <person name="Lee K."/>
            <person name="Yang S.J."/>
            <person name="Cho J.C."/>
        </authorList>
    </citation>
    <scope>NUCLEOTIDE SEQUENCE [LARGE SCALE GENOMIC DNA]</scope>
    <source>
        <strain evidence="1 2">IMCC3088</strain>
    </source>
</reference>
<keyword evidence="1" id="KW-0436">Ligase</keyword>
<dbReference type="eggNOG" id="COG0318">
    <property type="taxonomic scope" value="Bacteria"/>
</dbReference>
<dbReference type="STRING" id="2518989.IMCC3088_111"/>
<dbReference type="Gene3D" id="3.40.50.12780">
    <property type="entry name" value="N-terminal domain of ligase-like"/>
    <property type="match status" value="1"/>
</dbReference>
<evidence type="ECO:0000313" key="1">
    <source>
        <dbReference type="EMBL" id="EGG30660.1"/>
    </source>
</evidence>
<dbReference type="InterPro" id="IPR050237">
    <property type="entry name" value="ATP-dep_AMP-bd_enzyme"/>
</dbReference>
<keyword evidence="2" id="KW-1185">Reference proteome</keyword>
<evidence type="ECO:0000313" key="2">
    <source>
        <dbReference type="Proteomes" id="UP000005615"/>
    </source>
</evidence>
<gene>
    <name evidence="1" type="ORF">IMCC3088_111</name>
</gene>
<dbReference type="RefSeq" id="WP_009574662.1">
    <property type="nucleotide sequence ID" value="NZ_AEIG01000010.1"/>
</dbReference>
<dbReference type="InterPro" id="IPR042099">
    <property type="entry name" value="ANL_N_sf"/>
</dbReference>
<comment type="caution">
    <text evidence="1">The sequence shown here is derived from an EMBL/GenBank/DDBJ whole genome shotgun (WGS) entry which is preliminary data.</text>
</comment>
<dbReference type="Gene3D" id="3.30.300.30">
    <property type="match status" value="1"/>
</dbReference>
<accession>F3KZ45</accession>
<dbReference type="InterPro" id="IPR000873">
    <property type="entry name" value="AMP-dep_synth/lig_dom"/>
</dbReference>
<organism evidence="1 2">
    <name type="scientific">Aequoribacter fuscus</name>
    <dbReference type="NCBI Taxonomy" id="2518989"/>
    <lineage>
        <taxon>Bacteria</taxon>
        <taxon>Pseudomonadati</taxon>
        <taxon>Pseudomonadota</taxon>
        <taxon>Gammaproteobacteria</taxon>
        <taxon>Cellvibrionales</taxon>
        <taxon>Halieaceae</taxon>
        <taxon>Aequoribacter</taxon>
    </lineage>
</organism>
<dbReference type="GO" id="GO:0016878">
    <property type="term" value="F:acid-thiol ligase activity"/>
    <property type="evidence" value="ECO:0007669"/>
    <property type="project" value="UniProtKB-ARBA"/>
</dbReference>
<dbReference type="EMBL" id="AEIG01000010">
    <property type="protein sequence ID" value="EGG30660.1"/>
    <property type="molecule type" value="Genomic_DNA"/>
</dbReference>
<dbReference type="PROSITE" id="PS00455">
    <property type="entry name" value="AMP_BINDING"/>
    <property type="match status" value="1"/>
</dbReference>
<dbReference type="InterPro" id="IPR020845">
    <property type="entry name" value="AMP-binding_CS"/>
</dbReference>
<dbReference type="Proteomes" id="UP000005615">
    <property type="component" value="Unassembled WGS sequence"/>
</dbReference>
<name>F3KZ45_9GAMM</name>
<dbReference type="PANTHER" id="PTHR43767">
    <property type="entry name" value="LONG-CHAIN-FATTY-ACID--COA LIGASE"/>
    <property type="match status" value="1"/>
</dbReference>
<dbReference type="AlphaFoldDB" id="F3KZ45"/>